<sequence>MNTKSTIIRASLCLGLAALTTACIARGPEDYRKVTRSAVDTKNAEIEGCFNGEPGKVVVNFTVQKKTGTVADATVDEKASTASAEVGACVAKAITGVAIERGDMRDGSATFTWEKS</sequence>
<reference evidence="2 3" key="1">
    <citation type="submission" date="2007-06" db="EMBL/GenBank/DDBJ databases">
        <authorList>
            <person name="Shimkets L."/>
            <person name="Ferriera S."/>
            <person name="Johnson J."/>
            <person name="Kravitz S."/>
            <person name="Beeson K."/>
            <person name="Sutton G."/>
            <person name="Rogers Y.-H."/>
            <person name="Friedman R."/>
            <person name="Frazier M."/>
            <person name="Venter J.C."/>
        </authorList>
    </citation>
    <scope>NUCLEOTIDE SEQUENCE [LARGE SCALE GENOMIC DNA]</scope>
    <source>
        <strain evidence="2 3">SIR-1</strain>
    </source>
</reference>
<dbReference type="PROSITE" id="PS51257">
    <property type="entry name" value="PROKAR_LIPOPROTEIN"/>
    <property type="match status" value="1"/>
</dbReference>
<protein>
    <recommendedName>
        <fullName evidence="4">Lipoprotein</fullName>
    </recommendedName>
</protein>
<dbReference type="STRING" id="391625.PPSIR1_27238"/>
<feature type="chain" id="PRO_5002697510" description="Lipoprotein" evidence="1">
    <location>
        <begin position="26"/>
        <end position="116"/>
    </location>
</feature>
<feature type="signal peptide" evidence="1">
    <location>
        <begin position="1"/>
        <end position="25"/>
    </location>
</feature>
<evidence type="ECO:0008006" key="4">
    <source>
        <dbReference type="Google" id="ProtNLM"/>
    </source>
</evidence>
<name>A6G4L2_9BACT</name>
<proteinExistence type="predicted"/>
<dbReference type="EMBL" id="ABCS01000022">
    <property type="protein sequence ID" value="EDM79132.1"/>
    <property type="molecule type" value="Genomic_DNA"/>
</dbReference>
<evidence type="ECO:0000256" key="1">
    <source>
        <dbReference type="SAM" id="SignalP"/>
    </source>
</evidence>
<comment type="caution">
    <text evidence="2">The sequence shown here is derived from an EMBL/GenBank/DDBJ whole genome shotgun (WGS) entry which is preliminary data.</text>
</comment>
<accession>A6G4L2</accession>
<evidence type="ECO:0000313" key="3">
    <source>
        <dbReference type="Proteomes" id="UP000005801"/>
    </source>
</evidence>
<dbReference type="OrthoDB" id="5518422at2"/>
<gene>
    <name evidence="2" type="ORF">PPSIR1_27238</name>
</gene>
<organism evidence="2 3">
    <name type="scientific">Plesiocystis pacifica SIR-1</name>
    <dbReference type="NCBI Taxonomy" id="391625"/>
    <lineage>
        <taxon>Bacteria</taxon>
        <taxon>Pseudomonadati</taxon>
        <taxon>Myxococcota</taxon>
        <taxon>Polyangia</taxon>
        <taxon>Nannocystales</taxon>
        <taxon>Nannocystaceae</taxon>
        <taxon>Plesiocystis</taxon>
    </lineage>
</organism>
<dbReference type="Proteomes" id="UP000005801">
    <property type="component" value="Unassembled WGS sequence"/>
</dbReference>
<evidence type="ECO:0000313" key="2">
    <source>
        <dbReference type="EMBL" id="EDM79132.1"/>
    </source>
</evidence>
<keyword evidence="3" id="KW-1185">Reference proteome</keyword>
<dbReference type="RefSeq" id="WP_006971661.1">
    <property type="nucleotide sequence ID" value="NZ_ABCS01000022.1"/>
</dbReference>
<keyword evidence="1" id="KW-0732">Signal</keyword>
<dbReference type="AlphaFoldDB" id="A6G4L2"/>